<evidence type="ECO:0000259" key="7">
    <source>
        <dbReference type="Pfam" id="PF13396"/>
    </source>
</evidence>
<gene>
    <name evidence="8" type="ORF">FK219_007520</name>
</gene>
<dbReference type="Proteomes" id="UP000818266">
    <property type="component" value="Unassembled WGS sequence"/>
</dbReference>
<dbReference type="OrthoDB" id="4991497at2"/>
<comment type="caution">
    <text evidence="8">The sequence shown here is derived from an EMBL/GenBank/DDBJ whole genome shotgun (WGS) entry which is preliminary data.</text>
</comment>
<feature type="transmembrane region" description="Helical" evidence="6">
    <location>
        <begin position="29"/>
        <end position="49"/>
    </location>
</feature>
<dbReference type="AlphaFoldDB" id="A0A9E5JVD0"/>
<dbReference type="InterPro" id="IPR027379">
    <property type="entry name" value="CLS_N"/>
</dbReference>
<evidence type="ECO:0000256" key="2">
    <source>
        <dbReference type="ARBA" id="ARBA00022475"/>
    </source>
</evidence>
<comment type="subcellular location">
    <subcellularLocation>
        <location evidence="1">Cell membrane</location>
        <topology evidence="1">Multi-pass membrane protein</topology>
    </subcellularLocation>
</comment>
<keyword evidence="4 6" id="KW-1133">Transmembrane helix</keyword>
<accession>A0A9E5JVD0</accession>
<keyword evidence="3 6" id="KW-0812">Transmembrane</keyword>
<dbReference type="Pfam" id="PF13396">
    <property type="entry name" value="PLDc_N"/>
    <property type="match status" value="1"/>
</dbReference>
<evidence type="ECO:0000256" key="5">
    <source>
        <dbReference type="ARBA" id="ARBA00023136"/>
    </source>
</evidence>
<proteinExistence type="predicted"/>
<protein>
    <submittedName>
        <fullName evidence="8">PLDc_N domain-containing protein</fullName>
    </submittedName>
</protein>
<dbReference type="GO" id="GO:0005886">
    <property type="term" value="C:plasma membrane"/>
    <property type="evidence" value="ECO:0007669"/>
    <property type="project" value="UniProtKB-SubCell"/>
</dbReference>
<feature type="domain" description="Cardiolipin synthase N-terminal" evidence="7">
    <location>
        <begin position="6"/>
        <end position="51"/>
    </location>
</feature>
<evidence type="ECO:0000313" key="9">
    <source>
        <dbReference type="Proteomes" id="UP000818266"/>
    </source>
</evidence>
<reference evidence="8 9" key="1">
    <citation type="submission" date="2019-06" db="EMBL/GenBank/DDBJ databases">
        <authorList>
            <person name="De-Chao Zhang Q."/>
        </authorList>
    </citation>
    <scope>NUCLEOTIDE SEQUENCE [LARGE SCALE GENOMIC DNA]</scope>
    <source>
        <strain evidence="8 9">KN1116</strain>
    </source>
</reference>
<evidence type="ECO:0000313" key="8">
    <source>
        <dbReference type="EMBL" id="NHF63088.1"/>
    </source>
</evidence>
<evidence type="ECO:0000256" key="6">
    <source>
        <dbReference type="SAM" id="Phobius"/>
    </source>
</evidence>
<evidence type="ECO:0000256" key="1">
    <source>
        <dbReference type="ARBA" id="ARBA00004651"/>
    </source>
</evidence>
<evidence type="ECO:0000256" key="4">
    <source>
        <dbReference type="ARBA" id="ARBA00022989"/>
    </source>
</evidence>
<organism evidence="8 9">
    <name type="scientific">Microcella pacifica</name>
    <dbReference type="NCBI Taxonomy" id="2591847"/>
    <lineage>
        <taxon>Bacteria</taxon>
        <taxon>Bacillati</taxon>
        <taxon>Actinomycetota</taxon>
        <taxon>Actinomycetes</taxon>
        <taxon>Micrococcales</taxon>
        <taxon>Microbacteriaceae</taxon>
        <taxon>Microcella</taxon>
    </lineage>
</organism>
<sequence length="84" mass="9533">MVVQLALQITALIRLYRTPRDRIVFDRKWPWVLIILLVNMVGAIVFLIAGRRPAAVDDSATAHRAEGDSVRRTVQSLYGEDDRS</sequence>
<keyword evidence="2" id="KW-1003">Cell membrane</keyword>
<evidence type="ECO:0000256" key="3">
    <source>
        <dbReference type="ARBA" id="ARBA00022692"/>
    </source>
</evidence>
<keyword evidence="9" id="KW-1185">Reference proteome</keyword>
<dbReference type="EMBL" id="VIKT02000010">
    <property type="protein sequence ID" value="NHF63088.1"/>
    <property type="molecule type" value="Genomic_DNA"/>
</dbReference>
<name>A0A9E5JVD0_9MICO</name>
<reference evidence="8 9" key="2">
    <citation type="submission" date="2020-03" db="EMBL/GenBank/DDBJ databases">
        <title>Chryseoglobus sp. isolated from a deep-sea seamount.</title>
        <authorList>
            <person name="Zhang D.-C."/>
        </authorList>
    </citation>
    <scope>NUCLEOTIDE SEQUENCE [LARGE SCALE GENOMIC DNA]</scope>
    <source>
        <strain evidence="8 9">KN1116</strain>
    </source>
</reference>
<keyword evidence="5 6" id="KW-0472">Membrane</keyword>